<dbReference type="InterPro" id="IPR016169">
    <property type="entry name" value="FAD-bd_PCMH_sub2"/>
</dbReference>
<evidence type="ECO:0000313" key="12">
    <source>
        <dbReference type="EnsemblProtists" id="EKX44225"/>
    </source>
</evidence>
<dbReference type="STRING" id="905079.L1J825"/>
<dbReference type="PANTHER" id="PTHR11748">
    <property type="entry name" value="D-LACTATE DEHYDROGENASE"/>
    <property type="match status" value="1"/>
</dbReference>
<dbReference type="SUPFAM" id="SSF55103">
    <property type="entry name" value="FAD-linked oxidases, C-terminal domain"/>
    <property type="match status" value="1"/>
</dbReference>
<dbReference type="EnsemblProtists" id="EKX44225">
    <property type="protein sequence ID" value="EKX44225"/>
    <property type="gene ID" value="GUITHDRAFT_72404"/>
</dbReference>
<dbReference type="FunFam" id="3.30.70.2740:FF:000001">
    <property type="entry name" value="D-lactate dehydrogenase mitochondrial"/>
    <property type="match status" value="1"/>
</dbReference>
<dbReference type="Pfam" id="PF02913">
    <property type="entry name" value="FAD-oxidase_C"/>
    <property type="match status" value="1"/>
</dbReference>
<dbReference type="KEGG" id="gtt:GUITHDRAFT_72404"/>
<dbReference type="Gene3D" id="3.30.465.10">
    <property type="match status" value="1"/>
</dbReference>
<reference evidence="13" key="2">
    <citation type="submission" date="2012-11" db="EMBL/GenBank/DDBJ databases">
        <authorList>
            <person name="Kuo A."/>
            <person name="Curtis B.A."/>
            <person name="Tanifuji G."/>
            <person name="Burki F."/>
            <person name="Gruber A."/>
            <person name="Irimia M."/>
            <person name="Maruyama S."/>
            <person name="Arias M.C."/>
            <person name="Ball S.G."/>
            <person name="Gile G.H."/>
            <person name="Hirakawa Y."/>
            <person name="Hopkins J.F."/>
            <person name="Rensing S.A."/>
            <person name="Schmutz J."/>
            <person name="Symeonidi A."/>
            <person name="Elias M."/>
            <person name="Eveleigh R.J."/>
            <person name="Herman E.K."/>
            <person name="Klute M.J."/>
            <person name="Nakayama T."/>
            <person name="Obornik M."/>
            <person name="Reyes-Prieto A."/>
            <person name="Armbrust E.V."/>
            <person name="Aves S.J."/>
            <person name="Beiko R.G."/>
            <person name="Coutinho P."/>
            <person name="Dacks J.B."/>
            <person name="Durnford D.G."/>
            <person name="Fast N.M."/>
            <person name="Green B.R."/>
            <person name="Grisdale C."/>
            <person name="Hempe F."/>
            <person name="Henrissat B."/>
            <person name="Hoppner M.P."/>
            <person name="Ishida K.-I."/>
            <person name="Kim E."/>
            <person name="Koreny L."/>
            <person name="Kroth P.G."/>
            <person name="Liu Y."/>
            <person name="Malik S.-B."/>
            <person name="Maier U.G."/>
            <person name="McRose D."/>
            <person name="Mock T."/>
            <person name="Neilson J.A."/>
            <person name="Onodera N.T."/>
            <person name="Poole A.M."/>
            <person name="Pritham E.J."/>
            <person name="Richards T.A."/>
            <person name="Rocap G."/>
            <person name="Roy S.W."/>
            <person name="Sarai C."/>
            <person name="Schaack S."/>
            <person name="Shirato S."/>
            <person name="Slamovits C.H."/>
            <person name="Spencer D.F."/>
            <person name="Suzuki S."/>
            <person name="Worden A.Z."/>
            <person name="Zauner S."/>
            <person name="Barry K."/>
            <person name="Bell C."/>
            <person name="Bharti A.K."/>
            <person name="Crow J.A."/>
            <person name="Grimwood J."/>
            <person name="Kramer R."/>
            <person name="Lindquist E."/>
            <person name="Lucas S."/>
            <person name="Salamov A."/>
            <person name="McFadden G.I."/>
            <person name="Lane C.E."/>
            <person name="Keeling P.J."/>
            <person name="Gray M.W."/>
            <person name="Grigoriev I.V."/>
            <person name="Archibald J.M."/>
        </authorList>
    </citation>
    <scope>NUCLEOTIDE SEQUENCE</scope>
    <source>
        <strain evidence="13">CCMP2712</strain>
    </source>
</reference>
<dbReference type="EC" id="1.1.2.4" evidence="9"/>
<dbReference type="GO" id="GO:0071949">
    <property type="term" value="F:FAD binding"/>
    <property type="evidence" value="ECO:0007669"/>
    <property type="project" value="InterPro"/>
</dbReference>
<comment type="cofactor">
    <cofactor evidence="1">
        <name>FAD</name>
        <dbReference type="ChEBI" id="CHEBI:57692"/>
    </cofactor>
</comment>
<evidence type="ECO:0000256" key="7">
    <source>
        <dbReference type="ARBA" id="ARBA00023002"/>
    </source>
</evidence>
<dbReference type="InterPro" id="IPR006094">
    <property type="entry name" value="Oxid_FAD_bind_N"/>
</dbReference>
<dbReference type="FunFam" id="3.30.465.10:FF:000016">
    <property type="entry name" value="probable D-lactate dehydrogenase, mitochondrial"/>
    <property type="match status" value="1"/>
</dbReference>
<dbReference type="Gene3D" id="1.10.45.10">
    <property type="entry name" value="Vanillyl-alcohol Oxidase, Chain A, domain 4"/>
    <property type="match status" value="1"/>
</dbReference>
<dbReference type="Gene3D" id="3.30.70.2740">
    <property type="match status" value="1"/>
</dbReference>
<protein>
    <recommendedName>
        <fullName evidence="9">D-lactate dehydrogenase (cytochrome)</fullName>
        <ecNumber evidence="9">1.1.2.4</ecNumber>
    </recommendedName>
</protein>
<dbReference type="GeneID" id="17301011"/>
<organism evidence="11">
    <name type="scientific">Guillardia theta (strain CCMP2712)</name>
    <name type="common">Cryptophyte</name>
    <dbReference type="NCBI Taxonomy" id="905079"/>
    <lineage>
        <taxon>Eukaryota</taxon>
        <taxon>Cryptophyceae</taxon>
        <taxon>Pyrenomonadales</taxon>
        <taxon>Geminigeraceae</taxon>
        <taxon>Guillardia</taxon>
    </lineage>
</organism>
<dbReference type="PANTHER" id="PTHR11748:SF111">
    <property type="entry name" value="D-LACTATE DEHYDROGENASE, MITOCHONDRIAL-RELATED"/>
    <property type="match status" value="1"/>
</dbReference>
<dbReference type="GO" id="GO:0008720">
    <property type="term" value="F:D-lactate dehydrogenase (NAD+) activity"/>
    <property type="evidence" value="ECO:0007669"/>
    <property type="project" value="TreeGrafter"/>
</dbReference>
<evidence type="ECO:0000259" key="10">
    <source>
        <dbReference type="PROSITE" id="PS51387"/>
    </source>
</evidence>
<dbReference type="GO" id="GO:0005739">
    <property type="term" value="C:mitochondrion"/>
    <property type="evidence" value="ECO:0007669"/>
    <property type="project" value="UniProtKB-SubCell"/>
</dbReference>
<dbReference type="Pfam" id="PF01565">
    <property type="entry name" value="FAD_binding_4"/>
    <property type="match status" value="1"/>
</dbReference>
<dbReference type="InterPro" id="IPR004113">
    <property type="entry name" value="FAD-bd_oxidored_4_C"/>
</dbReference>
<evidence type="ECO:0000256" key="9">
    <source>
        <dbReference type="ARBA" id="ARBA00038897"/>
    </source>
</evidence>
<feature type="domain" description="FAD-binding PCMH-type" evidence="10">
    <location>
        <begin position="39"/>
        <end position="217"/>
    </location>
</feature>
<dbReference type="InterPro" id="IPR016164">
    <property type="entry name" value="FAD-linked_Oxase-like_C"/>
</dbReference>
<gene>
    <name evidence="11" type="ORF">GUITHDRAFT_72404</name>
</gene>
<dbReference type="GO" id="GO:1903457">
    <property type="term" value="P:lactate catabolic process"/>
    <property type="evidence" value="ECO:0007669"/>
    <property type="project" value="TreeGrafter"/>
</dbReference>
<keyword evidence="6" id="KW-0809">Transit peptide</keyword>
<dbReference type="OMA" id="RACNAYS"/>
<dbReference type="AlphaFoldDB" id="L1J825"/>
<evidence type="ECO:0000256" key="8">
    <source>
        <dbReference type="ARBA" id="ARBA00023128"/>
    </source>
</evidence>
<evidence type="ECO:0000256" key="3">
    <source>
        <dbReference type="ARBA" id="ARBA00008000"/>
    </source>
</evidence>
<reference evidence="11 13" key="1">
    <citation type="journal article" date="2012" name="Nature">
        <title>Algal genomes reveal evolutionary mosaicism and the fate of nucleomorphs.</title>
        <authorList>
            <consortium name="DOE Joint Genome Institute"/>
            <person name="Curtis B.A."/>
            <person name="Tanifuji G."/>
            <person name="Burki F."/>
            <person name="Gruber A."/>
            <person name="Irimia M."/>
            <person name="Maruyama S."/>
            <person name="Arias M.C."/>
            <person name="Ball S.G."/>
            <person name="Gile G.H."/>
            <person name="Hirakawa Y."/>
            <person name="Hopkins J.F."/>
            <person name="Kuo A."/>
            <person name="Rensing S.A."/>
            <person name="Schmutz J."/>
            <person name="Symeonidi A."/>
            <person name="Elias M."/>
            <person name="Eveleigh R.J."/>
            <person name="Herman E.K."/>
            <person name="Klute M.J."/>
            <person name="Nakayama T."/>
            <person name="Obornik M."/>
            <person name="Reyes-Prieto A."/>
            <person name="Armbrust E.V."/>
            <person name="Aves S.J."/>
            <person name="Beiko R.G."/>
            <person name="Coutinho P."/>
            <person name="Dacks J.B."/>
            <person name="Durnford D.G."/>
            <person name="Fast N.M."/>
            <person name="Green B.R."/>
            <person name="Grisdale C.J."/>
            <person name="Hempel F."/>
            <person name="Henrissat B."/>
            <person name="Hoppner M.P."/>
            <person name="Ishida K."/>
            <person name="Kim E."/>
            <person name="Koreny L."/>
            <person name="Kroth P.G."/>
            <person name="Liu Y."/>
            <person name="Malik S.B."/>
            <person name="Maier U.G."/>
            <person name="McRose D."/>
            <person name="Mock T."/>
            <person name="Neilson J.A."/>
            <person name="Onodera N.T."/>
            <person name="Poole A.M."/>
            <person name="Pritham E.J."/>
            <person name="Richards T.A."/>
            <person name="Rocap G."/>
            <person name="Roy S.W."/>
            <person name="Sarai C."/>
            <person name="Schaack S."/>
            <person name="Shirato S."/>
            <person name="Slamovits C.H."/>
            <person name="Spencer D.F."/>
            <person name="Suzuki S."/>
            <person name="Worden A.Z."/>
            <person name="Zauner S."/>
            <person name="Barry K."/>
            <person name="Bell C."/>
            <person name="Bharti A.K."/>
            <person name="Crow J.A."/>
            <person name="Grimwood J."/>
            <person name="Kramer R."/>
            <person name="Lindquist E."/>
            <person name="Lucas S."/>
            <person name="Salamov A."/>
            <person name="McFadden G.I."/>
            <person name="Lane C.E."/>
            <person name="Keeling P.J."/>
            <person name="Gray M.W."/>
            <person name="Grigoriev I.V."/>
            <person name="Archibald J.M."/>
        </authorList>
    </citation>
    <scope>NUCLEOTIDE SEQUENCE</scope>
    <source>
        <strain evidence="11 13">CCMP2712</strain>
    </source>
</reference>
<dbReference type="InterPro" id="IPR016166">
    <property type="entry name" value="FAD-bd_PCMH"/>
</dbReference>
<evidence type="ECO:0000256" key="6">
    <source>
        <dbReference type="ARBA" id="ARBA00022946"/>
    </source>
</evidence>
<keyword evidence="13" id="KW-1185">Reference proteome</keyword>
<dbReference type="OrthoDB" id="5332616at2759"/>
<evidence type="ECO:0000256" key="4">
    <source>
        <dbReference type="ARBA" id="ARBA00022630"/>
    </source>
</evidence>
<sequence>MPGHVVKSLEGLLGSDRLSFGAAIREQHGRDESYHADADGIFPPQVVILPRSTAEVSEIVKICSHARIPIIPSGACTSLEGHIAALRGGVALNMREMNKILEVNQEDMDVRVQAGVTRIHLNEYLRDTGLFFPIDPGADASIGGMLSTRASGTNAVRYGTMRDNALSLEAVMADGSIISTGSRARKSSTGYDLTRLLIGSEGTLGIITEATIKLHGQPEAISAAHLQSEFLTDSVNATICIIQSGIPVARIELLDEKTCAAVKAQSKLELEAKPTLFFEFHGESWNFLQASPHQLAGEICKDFGGSRFKWAGSAEERTTLWKARHQAYYSIIAQRPGCKGMPTDACVPISRLAECIEETEGDMVACGLAGSILGHVGDGNFHCILVLDPNNQDEIHAAHQFAERLARRAIRMGGTCRNVAALFDGEHGVGYGKLKFMEEEYGPAAIEVMRSIKKALDPLGILNPGKMGS</sequence>
<dbReference type="EMBL" id="JH993005">
    <property type="protein sequence ID" value="EKX44225.1"/>
    <property type="molecule type" value="Genomic_DNA"/>
</dbReference>
<evidence type="ECO:0000256" key="5">
    <source>
        <dbReference type="ARBA" id="ARBA00022827"/>
    </source>
</evidence>
<dbReference type="SUPFAM" id="SSF56176">
    <property type="entry name" value="FAD-binding/transporter-associated domain-like"/>
    <property type="match status" value="1"/>
</dbReference>
<proteinExistence type="inferred from homology"/>
<dbReference type="InterPro" id="IPR036318">
    <property type="entry name" value="FAD-bd_PCMH-like_sf"/>
</dbReference>
<dbReference type="eggNOG" id="KOG1231">
    <property type="taxonomic scope" value="Eukaryota"/>
</dbReference>
<keyword evidence="8" id="KW-0496">Mitochondrion</keyword>
<accession>L1J825</accession>
<keyword evidence="5" id="KW-0274">FAD</keyword>
<dbReference type="PROSITE" id="PS51387">
    <property type="entry name" value="FAD_PCMH"/>
    <property type="match status" value="1"/>
</dbReference>
<evidence type="ECO:0000313" key="11">
    <source>
        <dbReference type="EMBL" id="EKX44225.1"/>
    </source>
</evidence>
<dbReference type="HOGENOM" id="CLU_017779_3_0_1"/>
<evidence type="ECO:0000256" key="1">
    <source>
        <dbReference type="ARBA" id="ARBA00001974"/>
    </source>
</evidence>
<dbReference type="PaxDb" id="55529-EKX44225"/>
<reference evidence="12" key="3">
    <citation type="submission" date="2015-06" db="UniProtKB">
        <authorList>
            <consortium name="EnsemblProtists"/>
        </authorList>
    </citation>
    <scope>IDENTIFICATION</scope>
</reference>
<keyword evidence="4" id="KW-0285">Flavoprotein</keyword>
<dbReference type="GO" id="GO:0004458">
    <property type="term" value="F:D-lactate dehydrogenase (cytochrome) activity"/>
    <property type="evidence" value="ECO:0007669"/>
    <property type="project" value="UniProtKB-EC"/>
</dbReference>
<dbReference type="FunFam" id="1.10.45.10:FF:000001">
    <property type="entry name" value="D-lactate dehydrogenase mitochondrial"/>
    <property type="match status" value="1"/>
</dbReference>
<evidence type="ECO:0000256" key="2">
    <source>
        <dbReference type="ARBA" id="ARBA00004173"/>
    </source>
</evidence>
<comment type="similarity">
    <text evidence="3">Belongs to the FAD-binding oxidoreductase/transferase type 4 family.</text>
</comment>
<evidence type="ECO:0000313" key="13">
    <source>
        <dbReference type="Proteomes" id="UP000011087"/>
    </source>
</evidence>
<name>L1J825_GUITC</name>
<comment type="subcellular location">
    <subcellularLocation>
        <location evidence="2">Mitochondrion</location>
    </subcellularLocation>
</comment>
<dbReference type="InterPro" id="IPR016171">
    <property type="entry name" value="Vanillyl_alc_oxidase_C-sub2"/>
</dbReference>
<keyword evidence="7" id="KW-0560">Oxidoreductase</keyword>
<dbReference type="Proteomes" id="UP000011087">
    <property type="component" value="Unassembled WGS sequence"/>
</dbReference>
<dbReference type="RefSeq" id="XP_005831205.1">
    <property type="nucleotide sequence ID" value="XM_005831148.1"/>
</dbReference>